<dbReference type="EMBL" id="OB796008">
    <property type="protein sequence ID" value="CAD7432947.1"/>
    <property type="molecule type" value="Genomic_DNA"/>
</dbReference>
<evidence type="ECO:0000256" key="3">
    <source>
        <dbReference type="ARBA" id="ARBA00022676"/>
    </source>
</evidence>
<evidence type="ECO:0000256" key="1">
    <source>
        <dbReference type="ARBA" id="ARBA00004141"/>
    </source>
</evidence>
<proteinExistence type="inferred from homology"/>
<comment type="subcellular location">
    <subcellularLocation>
        <location evidence="1">Membrane</location>
        <topology evidence="1">Multi-pass membrane protein</topology>
    </subcellularLocation>
</comment>
<reference evidence="9" key="1">
    <citation type="submission" date="2020-11" db="EMBL/GenBank/DDBJ databases">
        <authorList>
            <person name="Tran Van P."/>
        </authorList>
    </citation>
    <scope>NUCLEOTIDE SEQUENCE</scope>
</reference>
<evidence type="ECO:0000256" key="8">
    <source>
        <dbReference type="SAM" id="Coils"/>
    </source>
</evidence>
<dbReference type="PANTHER" id="PTHR31488">
    <property type="entry name" value="DPY-19-LIKE 1, LIKE (H. SAPIENS)"/>
    <property type="match status" value="1"/>
</dbReference>
<dbReference type="AlphaFoldDB" id="A0A7R9EH39"/>
<dbReference type="Pfam" id="PF10034">
    <property type="entry name" value="Dpy19"/>
    <property type="match status" value="1"/>
</dbReference>
<organism evidence="9">
    <name type="scientific">Timema monikensis</name>
    <dbReference type="NCBI Taxonomy" id="170555"/>
    <lineage>
        <taxon>Eukaryota</taxon>
        <taxon>Metazoa</taxon>
        <taxon>Ecdysozoa</taxon>
        <taxon>Arthropoda</taxon>
        <taxon>Hexapoda</taxon>
        <taxon>Insecta</taxon>
        <taxon>Pterygota</taxon>
        <taxon>Neoptera</taxon>
        <taxon>Polyneoptera</taxon>
        <taxon>Phasmatodea</taxon>
        <taxon>Timematodea</taxon>
        <taxon>Timematoidea</taxon>
        <taxon>Timematidae</taxon>
        <taxon>Timema</taxon>
    </lineage>
</organism>
<keyword evidence="7" id="KW-0472">Membrane</keyword>
<keyword evidence="5" id="KW-0812">Transmembrane</keyword>
<keyword evidence="6" id="KW-1133">Transmembrane helix</keyword>
<keyword evidence="3" id="KW-0328">Glycosyltransferase</keyword>
<protein>
    <submittedName>
        <fullName evidence="9">Uncharacterized protein</fullName>
    </submittedName>
</protein>
<name>A0A7R9EH39_9NEOP</name>
<gene>
    <name evidence="9" type="ORF">TMSB3V08_LOCUS9638</name>
</gene>
<keyword evidence="4" id="KW-0808">Transferase</keyword>
<sequence length="382" mass="42964">MAVASVSYTHPGLKPFDGSGFENWLYRLERLLKRNAVLEMLTVDPPDVLADSKEISSRISVAKVGEIVNSDRCGNLRLLTSNGIGVTMHKVLACDSLSHNLLSVKRLEENNLKAANIDLLQAQKKLKTLMQETKEKYDEVVTDANFLGEYSNIELEQLLTWVNTMTTPKAVFAGPMPVMANLMLSTRRPIVNHPHYENAALRERTKKVYSAFSRKTPQEVFNILTELQVEYLVLEEAWCFRGTRGGCSLLEIWDVEDPKNVHNQPVCPILFLKNSPLFQRVFANDIYVVLRLHTQYVEIRALVDQQNRSHFLAFPLSCLNAYGNSGGKQSPACLRLELLQPSTTSITRQPSSMTTLLPLAYGYMTSAFVVYVKQTCCVGTEA</sequence>
<keyword evidence="8" id="KW-0175">Coiled coil</keyword>
<evidence type="ECO:0000256" key="6">
    <source>
        <dbReference type="ARBA" id="ARBA00022989"/>
    </source>
</evidence>
<accession>A0A7R9EH39</accession>
<evidence type="ECO:0000256" key="2">
    <source>
        <dbReference type="ARBA" id="ARBA00008744"/>
    </source>
</evidence>
<comment type="similarity">
    <text evidence="2">Belongs to the dpy-19 family.</text>
</comment>
<feature type="coiled-coil region" evidence="8">
    <location>
        <begin position="105"/>
        <end position="139"/>
    </location>
</feature>
<evidence type="ECO:0000256" key="5">
    <source>
        <dbReference type="ARBA" id="ARBA00022692"/>
    </source>
</evidence>
<evidence type="ECO:0000313" key="9">
    <source>
        <dbReference type="EMBL" id="CAD7432947.1"/>
    </source>
</evidence>
<dbReference type="InterPro" id="IPR018732">
    <property type="entry name" value="Dpy-19/Dpy-19-like"/>
</dbReference>
<dbReference type="GO" id="GO:0005637">
    <property type="term" value="C:nuclear inner membrane"/>
    <property type="evidence" value="ECO:0007669"/>
    <property type="project" value="TreeGrafter"/>
</dbReference>
<dbReference type="PANTHER" id="PTHR31488:SF1">
    <property type="entry name" value="C-MANNOSYLTRANSFERASE DPY19L1"/>
    <property type="match status" value="1"/>
</dbReference>
<dbReference type="GO" id="GO:0000030">
    <property type="term" value="F:mannosyltransferase activity"/>
    <property type="evidence" value="ECO:0007669"/>
    <property type="project" value="TreeGrafter"/>
</dbReference>
<evidence type="ECO:0000256" key="7">
    <source>
        <dbReference type="ARBA" id="ARBA00023136"/>
    </source>
</evidence>
<evidence type="ECO:0000256" key="4">
    <source>
        <dbReference type="ARBA" id="ARBA00022679"/>
    </source>
</evidence>